<dbReference type="NCBIfam" id="TIGR00585">
    <property type="entry name" value="mutl"/>
    <property type="match status" value="1"/>
</dbReference>
<sequence length="603" mass="66725">MAIRILADEVVSQIAAGEVIERPASVVKELIENAIDAGASAIMIRTEEAGKRIIEIIDNGCGIQSDELEKAVMRHATSKLTNAEDLFHIHTLGFRGEALAAAGSVSRMRITTCTAEGNNGYSITVDGGKITGIHQTGTKQGTIVQVTDLFYNVPARLKFLKSDVTERNQIEILISRYALAYPNIRWQSTHDGKPGIRTTGNADYREVLTAIYGVDIAKKLIEIDLKEEGISVFGFISPVALTRSNRREMNFFVNGRWIQDVQLNSAIIRAYQSLIMVGRYPIAALFISMDPEEVDVNVHPSKAEVRFRSPDKVFGIVHRAVRRSLIFQSPVPEIHSNAQWPGWHAPANPQSNDNELTTVVDNPAEGIPVAFWRTELPQNQIPPNNSIPAGSSSAILQPQSNFQTAPINPGFPILRWIGQIGGTYVIAEGPDGLYLIDQHAAHERILFEKLMGQVDSRIASQSLLEPAIVQVSAWQTSLLEENMDILTRLGFRIELFGPATYRILSIPEIFTKGNPAAAVRSIVEDFEEDETPLQSEIEKRIAGRICKSMAVKAGQPLSEEEQRGLIRDLENCQSPRTCPHGRPTMIHLSIHLLERQFGRKGTI</sequence>
<dbReference type="Proteomes" id="UP000053370">
    <property type="component" value="Unassembled WGS sequence"/>
</dbReference>
<dbReference type="InterPro" id="IPR038973">
    <property type="entry name" value="MutL/Mlh/Pms-like"/>
</dbReference>
<evidence type="ECO:0000313" key="8">
    <source>
        <dbReference type="Proteomes" id="UP000053370"/>
    </source>
</evidence>
<comment type="similarity">
    <text evidence="1 4">Belongs to the DNA mismatch repair MutL/HexB family.</text>
</comment>
<dbReference type="InterPro" id="IPR014721">
    <property type="entry name" value="Ribsml_uS5_D2-typ_fold_subgr"/>
</dbReference>
<dbReference type="PROSITE" id="PS00058">
    <property type="entry name" value="DNA_MISMATCH_REPAIR_1"/>
    <property type="match status" value="1"/>
</dbReference>
<dbReference type="STRING" id="1678840.ATC1_12529"/>
<keyword evidence="2 4" id="KW-0227">DNA damage</keyword>
<dbReference type="SUPFAM" id="SSF55874">
    <property type="entry name" value="ATPase domain of HSP90 chaperone/DNA topoisomerase II/histidine kinase"/>
    <property type="match status" value="1"/>
</dbReference>
<reference evidence="7" key="1">
    <citation type="journal article" date="2015" name="Genome Announc.">
        <title>Draft Genome Sequence of Anaerolineae Strain TC1, a Novel Isolate from a Methanogenic Wastewater Treatment System.</title>
        <authorList>
            <person name="Matsuura N."/>
            <person name="Tourlousse D.M."/>
            <person name="Sun L."/>
            <person name="Toyonaga M."/>
            <person name="Kuroda K."/>
            <person name="Ohashi A."/>
            <person name="Cruz R."/>
            <person name="Yamaguchi T."/>
            <person name="Sekiguchi Y."/>
        </authorList>
    </citation>
    <scope>NUCLEOTIDE SEQUENCE [LARGE SCALE GENOMIC DNA]</scope>
    <source>
        <strain evidence="7">TC1</strain>
    </source>
</reference>
<evidence type="ECO:0000256" key="3">
    <source>
        <dbReference type="ARBA" id="ARBA00023204"/>
    </source>
</evidence>
<evidence type="ECO:0000259" key="6">
    <source>
        <dbReference type="SMART" id="SM01340"/>
    </source>
</evidence>
<dbReference type="InterPro" id="IPR042121">
    <property type="entry name" value="MutL_C_regsub"/>
</dbReference>
<dbReference type="InterPro" id="IPR036890">
    <property type="entry name" value="HATPase_C_sf"/>
</dbReference>
<dbReference type="GO" id="GO:0140664">
    <property type="term" value="F:ATP-dependent DNA damage sensor activity"/>
    <property type="evidence" value="ECO:0007669"/>
    <property type="project" value="InterPro"/>
</dbReference>
<dbReference type="GO" id="GO:0016887">
    <property type="term" value="F:ATP hydrolysis activity"/>
    <property type="evidence" value="ECO:0007669"/>
    <property type="project" value="InterPro"/>
</dbReference>
<dbReference type="InterPro" id="IPR002099">
    <property type="entry name" value="MutL/Mlh/PMS"/>
</dbReference>
<dbReference type="InterPro" id="IPR042120">
    <property type="entry name" value="MutL_C_dimsub"/>
</dbReference>
<dbReference type="SMART" id="SM00853">
    <property type="entry name" value="MutL_C"/>
    <property type="match status" value="1"/>
</dbReference>
<dbReference type="OrthoDB" id="9763467at2"/>
<dbReference type="CDD" id="cd16926">
    <property type="entry name" value="HATPase_MutL-MLH-PMS-like"/>
    <property type="match status" value="1"/>
</dbReference>
<dbReference type="Gene3D" id="3.30.565.10">
    <property type="entry name" value="Histidine kinase-like ATPase, C-terminal domain"/>
    <property type="match status" value="1"/>
</dbReference>
<dbReference type="Pfam" id="PF01119">
    <property type="entry name" value="DNA_mis_repair"/>
    <property type="match status" value="1"/>
</dbReference>
<gene>
    <name evidence="4" type="primary">mutL</name>
    <name evidence="7" type="ORF">ATC1_12529</name>
</gene>
<evidence type="ECO:0000313" key="7">
    <source>
        <dbReference type="EMBL" id="GAP39989.1"/>
    </source>
</evidence>
<keyword evidence="8" id="KW-1185">Reference proteome</keyword>
<name>A0A0K8PBU1_9CHLR</name>
<dbReference type="PATRIC" id="fig|1678840.3.peg.1133"/>
<dbReference type="CDD" id="cd00782">
    <property type="entry name" value="MutL_Trans"/>
    <property type="match status" value="1"/>
</dbReference>
<dbReference type="HAMAP" id="MF_00149">
    <property type="entry name" value="DNA_mis_repair"/>
    <property type="match status" value="1"/>
</dbReference>
<dbReference type="Gene3D" id="3.30.1540.20">
    <property type="entry name" value="MutL, C-terminal domain, dimerisation subdomain"/>
    <property type="match status" value="1"/>
</dbReference>
<dbReference type="GO" id="GO:0030983">
    <property type="term" value="F:mismatched DNA binding"/>
    <property type="evidence" value="ECO:0007669"/>
    <property type="project" value="InterPro"/>
</dbReference>
<keyword evidence="3 4" id="KW-0234">DNA repair</keyword>
<dbReference type="AlphaFoldDB" id="A0A0K8PBU1"/>
<dbReference type="InterPro" id="IPR020667">
    <property type="entry name" value="DNA_mismatch_repair_MutL"/>
</dbReference>
<dbReference type="Gene3D" id="3.30.230.10">
    <property type="match status" value="1"/>
</dbReference>
<dbReference type="SUPFAM" id="SSF118116">
    <property type="entry name" value="DNA mismatch repair protein MutL"/>
    <property type="match status" value="1"/>
</dbReference>
<dbReference type="Gene3D" id="3.30.1370.100">
    <property type="entry name" value="MutL, C-terminal domain, regulatory subdomain"/>
    <property type="match status" value="1"/>
</dbReference>
<dbReference type="InterPro" id="IPR013507">
    <property type="entry name" value="DNA_mismatch_S5_2-like"/>
</dbReference>
<comment type="function">
    <text evidence="4">This protein is involved in the repair of mismatches in DNA. It is required for dam-dependent methyl-directed DNA mismatch repair. May act as a 'molecular matchmaker', a protein that promotes the formation of a stable complex between two or more DNA-binding proteins in an ATP-dependent manner without itself being part of a final effector complex.</text>
</comment>
<dbReference type="PANTHER" id="PTHR10073">
    <property type="entry name" value="DNA MISMATCH REPAIR PROTEIN MLH, PMS, MUTL"/>
    <property type="match status" value="1"/>
</dbReference>
<dbReference type="Pfam" id="PF13589">
    <property type="entry name" value="HATPase_c_3"/>
    <property type="match status" value="1"/>
</dbReference>
<protein>
    <recommendedName>
        <fullName evidence="4">DNA mismatch repair protein MutL</fullName>
    </recommendedName>
</protein>
<dbReference type="PANTHER" id="PTHR10073:SF12">
    <property type="entry name" value="DNA MISMATCH REPAIR PROTEIN MLH1"/>
    <property type="match status" value="1"/>
</dbReference>
<feature type="domain" description="MutL C-terminal dimerisation" evidence="5">
    <location>
        <begin position="416"/>
        <end position="557"/>
    </location>
</feature>
<dbReference type="InterPro" id="IPR020568">
    <property type="entry name" value="Ribosomal_Su5_D2-typ_SF"/>
</dbReference>
<dbReference type="RefSeq" id="WP_062278867.1">
    <property type="nucleotide sequence ID" value="NZ_DF968180.1"/>
</dbReference>
<dbReference type="GO" id="GO:0005524">
    <property type="term" value="F:ATP binding"/>
    <property type="evidence" value="ECO:0007669"/>
    <property type="project" value="InterPro"/>
</dbReference>
<organism evidence="7">
    <name type="scientific">Flexilinea flocculi</name>
    <dbReference type="NCBI Taxonomy" id="1678840"/>
    <lineage>
        <taxon>Bacteria</taxon>
        <taxon>Bacillati</taxon>
        <taxon>Chloroflexota</taxon>
        <taxon>Anaerolineae</taxon>
        <taxon>Anaerolineales</taxon>
        <taxon>Anaerolineaceae</taxon>
        <taxon>Flexilinea</taxon>
    </lineage>
</organism>
<dbReference type="SMART" id="SM01340">
    <property type="entry name" value="DNA_mis_repair"/>
    <property type="match status" value="1"/>
</dbReference>
<proteinExistence type="inferred from homology"/>
<feature type="domain" description="DNA mismatch repair protein S5" evidence="6">
    <location>
        <begin position="208"/>
        <end position="326"/>
    </location>
</feature>
<evidence type="ECO:0000256" key="2">
    <source>
        <dbReference type="ARBA" id="ARBA00022763"/>
    </source>
</evidence>
<dbReference type="EMBL" id="DF968180">
    <property type="protein sequence ID" value="GAP39989.1"/>
    <property type="molecule type" value="Genomic_DNA"/>
</dbReference>
<dbReference type="Pfam" id="PF08676">
    <property type="entry name" value="MutL_C"/>
    <property type="match status" value="1"/>
</dbReference>
<evidence type="ECO:0000256" key="4">
    <source>
        <dbReference type="HAMAP-Rule" id="MF_00149"/>
    </source>
</evidence>
<dbReference type="GO" id="GO:0006298">
    <property type="term" value="P:mismatch repair"/>
    <property type="evidence" value="ECO:0007669"/>
    <property type="project" value="UniProtKB-UniRule"/>
</dbReference>
<evidence type="ECO:0000256" key="1">
    <source>
        <dbReference type="ARBA" id="ARBA00006082"/>
    </source>
</evidence>
<dbReference type="SUPFAM" id="SSF54211">
    <property type="entry name" value="Ribosomal protein S5 domain 2-like"/>
    <property type="match status" value="1"/>
</dbReference>
<accession>A0A0K8PBU1</accession>
<dbReference type="InterPro" id="IPR037198">
    <property type="entry name" value="MutL_C_sf"/>
</dbReference>
<dbReference type="GO" id="GO:0032300">
    <property type="term" value="C:mismatch repair complex"/>
    <property type="evidence" value="ECO:0007669"/>
    <property type="project" value="InterPro"/>
</dbReference>
<dbReference type="InterPro" id="IPR014762">
    <property type="entry name" value="DNA_mismatch_repair_CS"/>
</dbReference>
<evidence type="ECO:0000259" key="5">
    <source>
        <dbReference type="SMART" id="SM00853"/>
    </source>
</evidence>
<dbReference type="InterPro" id="IPR014790">
    <property type="entry name" value="MutL_C"/>
</dbReference>
<dbReference type="FunFam" id="3.30.565.10:FF:000003">
    <property type="entry name" value="DNA mismatch repair endonuclease MutL"/>
    <property type="match status" value="1"/>
</dbReference>